<protein>
    <recommendedName>
        <fullName evidence="5">GPI anchored protein</fullName>
    </recommendedName>
</protein>
<dbReference type="OrthoDB" id="5152093at2759"/>
<sequence>MLRSTLLLALAGLTFAADSVHFSNSKAAHPKGLPLLSGFTPRPQTLSMAGSCPAGKTSCDSSCMDEGAQCCNKGTGAYCDDGYHCQADGCCKDGKVCSGPPTGCTPGKELCGEYCVTKGECDSGGSGGSPGDSSGGSCLSFQETCGDGCMPKGMVCCDTGYCLRGQTCGSDGTCNSGSGSGGSPGGSSGGSCATYQEKCGDGCMPKGMVCCDTGYCLSGQVCRSDGTCGYRSSGGSSGGGSSGGSDDGDKSSFTQESPTLTSDSPSFTAPSIEPVPTVDDNKFSTFSSAAEPTGPRSGGDDNGDSGSSSSSDNGGSNSGSILVPSFFMGLVAMVPLFL</sequence>
<evidence type="ECO:0000313" key="4">
    <source>
        <dbReference type="Proteomes" id="UP000544331"/>
    </source>
</evidence>
<evidence type="ECO:0000313" key="3">
    <source>
        <dbReference type="EMBL" id="KAF5704481.1"/>
    </source>
</evidence>
<organism evidence="3 4">
    <name type="scientific">Fusarium mundagurra</name>
    <dbReference type="NCBI Taxonomy" id="1567541"/>
    <lineage>
        <taxon>Eukaryota</taxon>
        <taxon>Fungi</taxon>
        <taxon>Dikarya</taxon>
        <taxon>Ascomycota</taxon>
        <taxon>Pezizomycotina</taxon>
        <taxon>Sordariomycetes</taxon>
        <taxon>Hypocreomycetidae</taxon>
        <taxon>Hypocreales</taxon>
        <taxon>Nectriaceae</taxon>
        <taxon>Fusarium</taxon>
        <taxon>Fusarium fujikuroi species complex</taxon>
    </lineage>
</organism>
<proteinExistence type="predicted"/>
<feature type="compositionally biased region" description="Gly residues" evidence="1">
    <location>
        <begin position="235"/>
        <end position="245"/>
    </location>
</feature>
<feature type="chain" id="PRO_5034588164" description="GPI anchored protein" evidence="2">
    <location>
        <begin position="17"/>
        <end position="338"/>
    </location>
</feature>
<keyword evidence="4" id="KW-1185">Reference proteome</keyword>
<feature type="compositionally biased region" description="Low complexity" evidence="1">
    <location>
        <begin position="304"/>
        <end position="318"/>
    </location>
</feature>
<dbReference type="EMBL" id="JAAOAN010000514">
    <property type="protein sequence ID" value="KAF5704481.1"/>
    <property type="molecule type" value="Genomic_DNA"/>
</dbReference>
<name>A0A8H5Y3T3_9HYPO</name>
<feature type="signal peptide" evidence="2">
    <location>
        <begin position="1"/>
        <end position="16"/>
    </location>
</feature>
<keyword evidence="2" id="KW-0732">Signal</keyword>
<evidence type="ECO:0000256" key="2">
    <source>
        <dbReference type="SAM" id="SignalP"/>
    </source>
</evidence>
<dbReference type="Proteomes" id="UP000544331">
    <property type="component" value="Unassembled WGS sequence"/>
</dbReference>
<comment type="caution">
    <text evidence="3">The sequence shown here is derived from an EMBL/GenBank/DDBJ whole genome shotgun (WGS) entry which is preliminary data.</text>
</comment>
<dbReference type="AlphaFoldDB" id="A0A8H5Y3T3"/>
<evidence type="ECO:0000256" key="1">
    <source>
        <dbReference type="SAM" id="MobiDB-lite"/>
    </source>
</evidence>
<evidence type="ECO:0008006" key="5">
    <source>
        <dbReference type="Google" id="ProtNLM"/>
    </source>
</evidence>
<accession>A0A8H5Y3T3</accession>
<reference evidence="3 4" key="1">
    <citation type="submission" date="2020-05" db="EMBL/GenBank/DDBJ databases">
        <title>Identification and distribution of gene clusters putatively required for synthesis of sphingolipid metabolism inhibitors in phylogenetically diverse species of the filamentous fungus Fusarium.</title>
        <authorList>
            <person name="Kim H.-S."/>
            <person name="Busman M."/>
            <person name="Brown D.W."/>
            <person name="Divon H."/>
            <person name="Uhlig S."/>
            <person name="Proctor R.H."/>
        </authorList>
    </citation>
    <scope>NUCLEOTIDE SEQUENCE [LARGE SCALE GENOMIC DNA]</scope>
    <source>
        <strain evidence="3 4">NRRL 66235</strain>
    </source>
</reference>
<feature type="compositionally biased region" description="Polar residues" evidence="1">
    <location>
        <begin position="253"/>
        <end position="269"/>
    </location>
</feature>
<gene>
    <name evidence="3" type="ORF">FMUND_12517</name>
</gene>
<feature type="region of interest" description="Disordered" evidence="1">
    <location>
        <begin position="234"/>
        <end position="318"/>
    </location>
</feature>